<evidence type="ECO:0000313" key="3">
    <source>
        <dbReference type="Proteomes" id="UP001597114"/>
    </source>
</evidence>
<evidence type="ECO:0008006" key="4">
    <source>
        <dbReference type="Google" id="ProtNLM"/>
    </source>
</evidence>
<comment type="caution">
    <text evidence="2">The sequence shown here is derived from an EMBL/GenBank/DDBJ whole genome shotgun (WGS) entry which is preliminary data.</text>
</comment>
<feature type="transmembrane region" description="Helical" evidence="1">
    <location>
        <begin position="21"/>
        <end position="42"/>
    </location>
</feature>
<evidence type="ECO:0000256" key="1">
    <source>
        <dbReference type="SAM" id="Phobius"/>
    </source>
</evidence>
<reference evidence="3" key="1">
    <citation type="journal article" date="2019" name="Int. J. Syst. Evol. Microbiol.">
        <title>The Global Catalogue of Microorganisms (GCM) 10K type strain sequencing project: providing services to taxonomists for standard genome sequencing and annotation.</title>
        <authorList>
            <consortium name="The Broad Institute Genomics Platform"/>
            <consortium name="The Broad Institute Genome Sequencing Center for Infectious Disease"/>
            <person name="Wu L."/>
            <person name="Ma J."/>
        </authorList>
    </citation>
    <scope>NUCLEOTIDE SEQUENCE [LARGE SCALE GENOMIC DNA]</scope>
    <source>
        <strain evidence="3">CCM 7043</strain>
    </source>
</reference>
<keyword evidence="1" id="KW-0472">Membrane</keyword>
<keyword evidence="1" id="KW-1133">Transmembrane helix</keyword>
<proteinExistence type="predicted"/>
<protein>
    <recommendedName>
        <fullName evidence="4">DUF2232 domain-containing protein</fullName>
    </recommendedName>
</protein>
<accession>A0ABW4F6G7</accession>
<gene>
    <name evidence="2" type="ORF">ACFSJD_37145</name>
</gene>
<sequence>MRADIVSTAANFGGFAFGSPLFTPYITFLVLLIIAAVVTSFVPETLVRQTTADATLAGEALAGLLLLGFLGLALAPVGIGVVTLVLPLTTALVTFRRPWLRSS</sequence>
<dbReference type="Proteomes" id="UP001597114">
    <property type="component" value="Unassembled WGS sequence"/>
</dbReference>
<organism evidence="2 3">
    <name type="scientific">Pseudonocardia yunnanensis</name>
    <dbReference type="NCBI Taxonomy" id="58107"/>
    <lineage>
        <taxon>Bacteria</taxon>
        <taxon>Bacillati</taxon>
        <taxon>Actinomycetota</taxon>
        <taxon>Actinomycetes</taxon>
        <taxon>Pseudonocardiales</taxon>
        <taxon>Pseudonocardiaceae</taxon>
        <taxon>Pseudonocardia</taxon>
    </lineage>
</organism>
<dbReference type="RefSeq" id="WP_344727761.1">
    <property type="nucleotide sequence ID" value="NZ_BAAAUS010000046.1"/>
</dbReference>
<name>A0ABW4F6G7_9PSEU</name>
<evidence type="ECO:0000313" key="2">
    <source>
        <dbReference type="EMBL" id="MFD1523161.1"/>
    </source>
</evidence>
<feature type="transmembrane region" description="Helical" evidence="1">
    <location>
        <begin position="62"/>
        <end position="95"/>
    </location>
</feature>
<keyword evidence="3" id="KW-1185">Reference proteome</keyword>
<dbReference type="EMBL" id="JBHUCO010000058">
    <property type="protein sequence ID" value="MFD1523161.1"/>
    <property type="molecule type" value="Genomic_DNA"/>
</dbReference>
<keyword evidence="1" id="KW-0812">Transmembrane</keyword>